<dbReference type="InterPro" id="IPR050237">
    <property type="entry name" value="ATP-dep_AMP-bd_enzyme"/>
</dbReference>
<dbReference type="InterPro" id="IPR042099">
    <property type="entry name" value="ANL_N_sf"/>
</dbReference>
<accession>A0A6G4X768</accession>
<dbReference type="InterPro" id="IPR000873">
    <property type="entry name" value="AMP-dep_synth/lig_dom"/>
</dbReference>
<dbReference type="Proteomes" id="UP000477722">
    <property type="component" value="Unassembled WGS sequence"/>
</dbReference>
<evidence type="ECO:0000313" key="4">
    <source>
        <dbReference type="Proteomes" id="UP000477722"/>
    </source>
</evidence>
<reference evidence="3 4" key="1">
    <citation type="submission" date="2020-02" db="EMBL/GenBank/DDBJ databases">
        <title>Whole-genome analyses of novel actinobacteria.</title>
        <authorList>
            <person name="Sahin N."/>
            <person name="Tatar D."/>
        </authorList>
    </citation>
    <scope>NUCLEOTIDE SEQUENCE [LARGE SCALE GENOMIC DNA]</scope>
    <source>
        <strain evidence="3 4">SB3404</strain>
    </source>
</reference>
<dbReference type="Gene3D" id="3.30.300.30">
    <property type="match status" value="1"/>
</dbReference>
<evidence type="ECO:0000256" key="1">
    <source>
        <dbReference type="SAM" id="MobiDB-lite"/>
    </source>
</evidence>
<dbReference type="Gene3D" id="3.40.50.12780">
    <property type="entry name" value="N-terminal domain of ligase-like"/>
    <property type="match status" value="1"/>
</dbReference>
<gene>
    <name evidence="3" type="ORF">G5C65_33845</name>
</gene>
<feature type="region of interest" description="Disordered" evidence="1">
    <location>
        <begin position="132"/>
        <end position="153"/>
    </location>
</feature>
<sequence length="500" mass="52398">MAEDADRPLHRAVEARAARDAAHPAVVTGDARTTYGELDRRAGRLAEVLRGEAGVSDGETVAVCTEGAVGVLAGVLGTLKAGGAYAVVGPHEPDERLHDMLEEAGATVVVTDQRHRPRIDDTSYGLHVVLLDGAQPSGPPSSGPPPSADGGAELERSEAVLFSAGTATGQRRAVRVRHGVLCAARAAWAGAYALAPRDRLLTLAPPDTVEFTGAWIRALSAGATLVAPGSADPRAAAELVAAEGVTVLEGDPRSVAETLEALVPSDSDDPPVPEGLRMVVAGGERLTLREQLRFRLRLAGDARVLNVYGCAETAGCGTCFEPGLLPRLPESDGERKAVSYLGKPFPGWEAELREGRIWLRPPGGEDAVPTEDLGAWTEEGLLEFRGRESDRVTAAGRDLHPYRLESELAAQPMVREAVVTASGGERCLVYVVPERPGFALNEPSLKSAVARHVREESTLVAQDALPRNRAGRIDRRALPRPVSPRGGSRAGGKGGAGGAG</sequence>
<protein>
    <submittedName>
        <fullName evidence="3">Amino acid adenylation domain-containing protein</fullName>
    </submittedName>
</protein>
<evidence type="ECO:0000259" key="2">
    <source>
        <dbReference type="Pfam" id="PF00501"/>
    </source>
</evidence>
<dbReference type="PANTHER" id="PTHR43767:SF10">
    <property type="entry name" value="SURFACTIN SYNTHASE SUBUNIT 1"/>
    <property type="match status" value="1"/>
</dbReference>
<organism evidence="3 4">
    <name type="scientific">Streptomyces boncukensis</name>
    <dbReference type="NCBI Taxonomy" id="2711219"/>
    <lineage>
        <taxon>Bacteria</taxon>
        <taxon>Bacillati</taxon>
        <taxon>Actinomycetota</taxon>
        <taxon>Actinomycetes</taxon>
        <taxon>Kitasatosporales</taxon>
        <taxon>Streptomycetaceae</taxon>
        <taxon>Streptomyces</taxon>
    </lineage>
</organism>
<feature type="compositionally biased region" description="Pro residues" evidence="1">
    <location>
        <begin position="137"/>
        <end position="147"/>
    </location>
</feature>
<feature type="domain" description="AMP-dependent synthetase/ligase" evidence="2">
    <location>
        <begin position="14"/>
        <end position="353"/>
    </location>
</feature>
<dbReference type="RefSeq" id="WP_165302886.1">
    <property type="nucleotide sequence ID" value="NZ_JAAKZZ010000660.1"/>
</dbReference>
<dbReference type="PANTHER" id="PTHR43767">
    <property type="entry name" value="LONG-CHAIN-FATTY-ACID--COA LIGASE"/>
    <property type="match status" value="1"/>
</dbReference>
<feature type="non-terminal residue" evidence="3">
    <location>
        <position position="500"/>
    </location>
</feature>
<keyword evidence="4" id="KW-1185">Reference proteome</keyword>
<dbReference type="SUPFAM" id="SSF56801">
    <property type="entry name" value="Acetyl-CoA synthetase-like"/>
    <property type="match status" value="1"/>
</dbReference>
<dbReference type="EMBL" id="JAAKZZ010000660">
    <property type="protein sequence ID" value="NGO73228.1"/>
    <property type="molecule type" value="Genomic_DNA"/>
</dbReference>
<feature type="compositionally biased region" description="Gly residues" evidence="1">
    <location>
        <begin position="488"/>
        <end position="500"/>
    </location>
</feature>
<dbReference type="InterPro" id="IPR045851">
    <property type="entry name" value="AMP-bd_C_sf"/>
</dbReference>
<evidence type="ECO:0000313" key="3">
    <source>
        <dbReference type="EMBL" id="NGO73228.1"/>
    </source>
</evidence>
<dbReference type="AlphaFoldDB" id="A0A6G4X768"/>
<comment type="caution">
    <text evidence="3">The sequence shown here is derived from an EMBL/GenBank/DDBJ whole genome shotgun (WGS) entry which is preliminary data.</text>
</comment>
<name>A0A6G4X768_9ACTN</name>
<feature type="region of interest" description="Disordered" evidence="1">
    <location>
        <begin position="462"/>
        <end position="500"/>
    </location>
</feature>
<proteinExistence type="predicted"/>
<dbReference type="Pfam" id="PF00501">
    <property type="entry name" value="AMP-binding"/>
    <property type="match status" value="1"/>
</dbReference>